<reference evidence="2" key="1">
    <citation type="journal article" date="2019" name="Int. J. Syst. Evol. Microbiol.">
        <title>The Global Catalogue of Microorganisms (GCM) 10K type strain sequencing project: providing services to taxonomists for standard genome sequencing and annotation.</title>
        <authorList>
            <consortium name="The Broad Institute Genomics Platform"/>
            <consortium name="The Broad Institute Genome Sequencing Center for Infectious Disease"/>
            <person name="Wu L."/>
            <person name="Ma J."/>
        </authorList>
    </citation>
    <scope>NUCLEOTIDE SEQUENCE [LARGE SCALE GENOMIC DNA]</scope>
    <source>
        <strain evidence="2">JCM 12607</strain>
    </source>
</reference>
<dbReference type="PANTHER" id="PTHR34822:SF1">
    <property type="entry name" value="GRPB FAMILY PROTEIN"/>
    <property type="match status" value="1"/>
</dbReference>
<dbReference type="InterPro" id="IPR043519">
    <property type="entry name" value="NT_sf"/>
</dbReference>
<dbReference type="EMBL" id="JBHTGL010000008">
    <property type="protein sequence ID" value="MFD0622726.1"/>
    <property type="molecule type" value="Genomic_DNA"/>
</dbReference>
<protein>
    <submittedName>
        <fullName evidence="1">GrpB family protein</fullName>
    </submittedName>
</protein>
<organism evidence="1 2">
    <name type="scientific">Streptomyces sanglieri</name>
    <dbReference type="NCBI Taxonomy" id="193460"/>
    <lineage>
        <taxon>Bacteria</taxon>
        <taxon>Bacillati</taxon>
        <taxon>Actinomycetota</taxon>
        <taxon>Actinomycetes</taxon>
        <taxon>Kitasatosporales</taxon>
        <taxon>Streptomycetaceae</taxon>
        <taxon>Streptomyces</taxon>
    </lineage>
</organism>
<name>A0ABW2WQT2_9ACTN</name>
<dbReference type="Gene3D" id="3.30.460.10">
    <property type="entry name" value="Beta Polymerase, domain 2"/>
    <property type="match status" value="1"/>
</dbReference>
<dbReference type="PANTHER" id="PTHR34822">
    <property type="entry name" value="GRPB DOMAIN PROTEIN (AFU_ORTHOLOGUE AFUA_1G01530)"/>
    <property type="match status" value="1"/>
</dbReference>
<accession>A0ABW2WQT2</accession>
<dbReference type="Proteomes" id="UP001596915">
    <property type="component" value="Unassembled WGS sequence"/>
</dbReference>
<gene>
    <name evidence="1" type="ORF">ACFQ2K_07680</name>
</gene>
<dbReference type="Pfam" id="PF04229">
    <property type="entry name" value="GrpB"/>
    <property type="match status" value="1"/>
</dbReference>
<sequence>MPFADEVAPVAVLEHQPQWPVDFERLAGELYNALGSEAHAIDHIESTSVPGLAAKDCVDIQVRVAAIREARQVGLLAAIGFRCRPEPWNRAEVSGGQECRKLVFAPPVGARRCNVHLRREGDPNCRYALLFRDYLRADEAARRQWGAFKRRLAHSVPDLLDNGQIKAPATEILMIAAERWAVATGWQLPPGSPAPCASPAR</sequence>
<dbReference type="InterPro" id="IPR007344">
    <property type="entry name" value="GrpB/CoaE"/>
</dbReference>
<evidence type="ECO:0000313" key="2">
    <source>
        <dbReference type="Proteomes" id="UP001596915"/>
    </source>
</evidence>
<evidence type="ECO:0000313" key="1">
    <source>
        <dbReference type="EMBL" id="MFD0622726.1"/>
    </source>
</evidence>
<dbReference type="SUPFAM" id="SSF81301">
    <property type="entry name" value="Nucleotidyltransferase"/>
    <property type="match status" value="1"/>
</dbReference>
<keyword evidence="2" id="KW-1185">Reference proteome</keyword>
<proteinExistence type="predicted"/>
<comment type="caution">
    <text evidence="1">The sequence shown here is derived from an EMBL/GenBank/DDBJ whole genome shotgun (WGS) entry which is preliminary data.</text>
</comment>